<reference evidence="1" key="1">
    <citation type="journal article" date="2014" name="Int. J. Syst. Evol. Microbiol.">
        <title>Complete genome sequence of Corynebacterium casei LMG S-19264T (=DSM 44701T), isolated from a smear-ripened cheese.</title>
        <authorList>
            <consortium name="US DOE Joint Genome Institute (JGI-PGF)"/>
            <person name="Walter F."/>
            <person name="Albersmeier A."/>
            <person name="Kalinowski J."/>
            <person name="Ruckert C."/>
        </authorList>
    </citation>
    <scope>NUCLEOTIDE SEQUENCE</scope>
    <source>
        <strain evidence="1">CCM 7905</strain>
    </source>
</reference>
<organism evidence="1 2">
    <name type="scientific">Rhodococcoides trifolii</name>
    <dbReference type="NCBI Taxonomy" id="908250"/>
    <lineage>
        <taxon>Bacteria</taxon>
        <taxon>Bacillati</taxon>
        <taxon>Actinomycetota</taxon>
        <taxon>Actinomycetes</taxon>
        <taxon>Mycobacteriales</taxon>
        <taxon>Nocardiaceae</taxon>
        <taxon>Rhodococcoides</taxon>
    </lineage>
</organism>
<dbReference type="EMBL" id="BMCU01000006">
    <property type="protein sequence ID" value="GGG26210.1"/>
    <property type="molecule type" value="Genomic_DNA"/>
</dbReference>
<dbReference type="AlphaFoldDB" id="A0A917G7U5"/>
<evidence type="ECO:0000313" key="1">
    <source>
        <dbReference type="EMBL" id="GGG26210.1"/>
    </source>
</evidence>
<keyword evidence="2" id="KW-1185">Reference proteome</keyword>
<comment type="caution">
    <text evidence="1">The sequence shown here is derived from an EMBL/GenBank/DDBJ whole genome shotgun (WGS) entry which is preliminary data.</text>
</comment>
<evidence type="ECO:0000313" key="2">
    <source>
        <dbReference type="Proteomes" id="UP000654257"/>
    </source>
</evidence>
<accession>A0A917G7U5</accession>
<dbReference type="Proteomes" id="UP000654257">
    <property type="component" value="Unassembled WGS sequence"/>
</dbReference>
<name>A0A917G7U5_9NOCA</name>
<dbReference type="RefSeq" id="WP_188547225.1">
    <property type="nucleotide sequence ID" value="NZ_BMCU01000006.1"/>
</dbReference>
<gene>
    <name evidence="1" type="ORF">GCM10007304_45040</name>
</gene>
<reference evidence="1" key="2">
    <citation type="submission" date="2020-09" db="EMBL/GenBank/DDBJ databases">
        <authorList>
            <person name="Sun Q."/>
            <person name="Sedlacek I."/>
        </authorList>
    </citation>
    <scope>NUCLEOTIDE SEQUENCE</scope>
    <source>
        <strain evidence="1">CCM 7905</strain>
    </source>
</reference>
<sequence>MTERPRVAAAAARASIAIRERSGREVPLWLRDTAADRPTTVMLRFQQADGRR</sequence>
<proteinExistence type="predicted"/>
<protein>
    <submittedName>
        <fullName evidence="1">Uncharacterized protein</fullName>
    </submittedName>
</protein>